<dbReference type="Gene3D" id="3.40.50.2300">
    <property type="match status" value="1"/>
</dbReference>
<proteinExistence type="predicted"/>
<dbReference type="Pfam" id="PF00072">
    <property type="entry name" value="Response_reg"/>
    <property type="match status" value="1"/>
</dbReference>
<feature type="domain" description="Response regulatory" evidence="2">
    <location>
        <begin position="1"/>
        <end position="120"/>
    </location>
</feature>
<evidence type="ECO:0000313" key="4">
    <source>
        <dbReference type="Proteomes" id="UP001371218"/>
    </source>
</evidence>
<evidence type="ECO:0000313" key="3">
    <source>
        <dbReference type="EMBL" id="MEK8034275.1"/>
    </source>
</evidence>
<gene>
    <name evidence="3" type="ORF">AACH06_25900</name>
</gene>
<dbReference type="RefSeq" id="WP_341428702.1">
    <property type="nucleotide sequence ID" value="NZ_JBBUTG010000026.1"/>
</dbReference>
<protein>
    <submittedName>
        <fullName evidence="3">Response regulator</fullName>
    </submittedName>
</protein>
<name>A0ABU9BZI8_9BURK</name>
<feature type="modified residue" description="4-aspartylphosphate" evidence="1">
    <location>
        <position position="49"/>
    </location>
</feature>
<reference evidence="3 4" key="1">
    <citation type="submission" date="2024-04" db="EMBL/GenBank/DDBJ databases">
        <title>Novel species of the genus Ideonella isolated from streams.</title>
        <authorList>
            <person name="Lu H."/>
        </authorList>
    </citation>
    <scope>NUCLEOTIDE SEQUENCE [LARGE SCALE GENOMIC DNA]</scope>
    <source>
        <strain evidence="3 4">DXS29W</strain>
    </source>
</reference>
<dbReference type="InterPro" id="IPR001789">
    <property type="entry name" value="Sig_transdc_resp-reg_receiver"/>
</dbReference>
<sequence>MAVLDDDSEYGVNMAIALKKLGLETDAYASSDAFLAAVREGAYDAYVVDWLLADGLDAEATCHELRRLAPTAPVILLTGQLNNAQVSESSLLRVAEAMSVELCEKPTRLSFLAAKLRREVHARAAQSAGD</sequence>
<keyword evidence="1" id="KW-0597">Phosphoprotein</keyword>
<dbReference type="SMART" id="SM00448">
    <property type="entry name" value="REC"/>
    <property type="match status" value="1"/>
</dbReference>
<organism evidence="3 4">
    <name type="scientific">Ideonella lacteola</name>
    <dbReference type="NCBI Taxonomy" id="2984193"/>
    <lineage>
        <taxon>Bacteria</taxon>
        <taxon>Pseudomonadati</taxon>
        <taxon>Pseudomonadota</taxon>
        <taxon>Betaproteobacteria</taxon>
        <taxon>Burkholderiales</taxon>
        <taxon>Sphaerotilaceae</taxon>
        <taxon>Ideonella</taxon>
    </lineage>
</organism>
<dbReference type="Proteomes" id="UP001371218">
    <property type="component" value="Unassembled WGS sequence"/>
</dbReference>
<dbReference type="InterPro" id="IPR011006">
    <property type="entry name" value="CheY-like_superfamily"/>
</dbReference>
<comment type="caution">
    <text evidence="3">The sequence shown here is derived from an EMBL/GenBank/DDBJ whole genome shotgun (WGS) entry which is preliminary data.</text>
</comment>
<evidence type="ECO:0000259" key="2">
    <source>
        <dbReference type="PROSITE" id="PS50110"/>
    </source>
</evidence>
<accession>A0ABU9BZI8</accession>
<dbReference type="PROSITE" id="PS50110">
    <property type="entry name" value="RESPONSE_REGULATORY"/>
    <property type="match status" value="1"/>
</dbReference>
<keyword evidence="4" id="KW-1185">Reference proteome</keyword>
<evidence type="ECO:0000256" key="1">
    <source>
        <dbReference type="PROSITE-ProRule" id="PRU00169"/>
    </source>
</evidence>
<dbReference type="SUPFAM" id="SSF52172">
    <property type="entry name" value="CheY-like"/>
    <property type="match status" value="1"/>
</dbReference>
<dbReference type="EMBL" id="JBBUTG010000026">
    <property type="protein sequence ID" value="MEK8034275.1"/>
    <property type="molecule type" value="Genomic_DNA"/>
</dbReference>